<dbReference type="GO" id="GO:0000122">
    <property type="term" value="P:negative regulation of transcription by RNA polymerase II"/>
    <property type="evidence" value="ECO:0007669"/>
    <property type="project" value="Ensembl"/>
</dbReference>
<dbReference type="Pfam" id="PF02208">
    <property type="entry name" value="Sorb"/>
    <property type="match status" value="1"/>
</dbReference>
<feature type="compositionally biased region" description="Pro residues" evidence="6">
    <location>
        <begin position="740"/>
        <end position="755"/>
    </location>
</feature>
<evidence type="ECO:0000256" key="1">
    <source>
        <dbReference type="ARBA" id="ARBA00004282"/>
    </source>
</evidence>
<evidence type="ECO:0000313" key="10">
    <source>
        <dbReference type="Proteomes" id="UP000000539"/>
    </source>
</evidence>
<keyword evidence="3" id="KW-0677">Repeat</keyword>
<dbReference type="GlyGen" id="A0A8V0ZBC4">
    <property type="glycosylation" value="14 sites"/>
</dbReference>
<feature type="domain" description="SH3" evidence="7">
    <location>
        <begin position="422"/>
        <end position="481"/>
    </location>
</feature>
<keyword evidence="2 5" id="KW-0728">SH3 domain</keyword>
<dbReference type="GO" id="GO:0005634">
    <property type="term" value="C:nucleus"/>
    <property type="evidence" value="ECO:0007669"/>
    <property type="project" value="Ensembl"/>
</dbReference>
<dbReference type="GO" id="GO:0031589">
    <property type="term" value="P:cell-substrate adhesion"/>
    <property type="evidence" value="ECO:0007669"/>
    <property type="project" value="Ensembl"/>
</dbReference>
<dbReference type="GO" id="GO:0000165">
    <property type="term" value="P:MAPK cascade"/>
    <property type="evidence" value="ECO:0007669"/>
    <property type="project" value="Ensembl"/>
</dbReference>
<sequence>MGPHWGHPWDPMRVAQGPLWDPNVGCVGSSTGPPFRSTYGTPLGDVRNHPWDPIRVAQGPPWDPTGGCPGSPMRPLWGPPWDPNGGRPGSSMGPPLGAPMGPPLGDVQNHPWDPHRGHPWAPISVAQSPPWDPTGGCPGPPMRPLWGHPWDPNGGCVGSSMGPPLGAPLGPQWGTSRNTPGTPIGDTPGPPLALLRAPRGTPLGTSRAAHGTLPLLTHSPRAERTLSPHDPPEAPITPPAPPPGPMEGAVPPPGCSAISGGGGARRERRWVKYDGIGPVDETGLPLASRSSVDRPRDWYRCMFQQIHCRLPEPEWDAQCCATAQPRSEPPAAPPALPNGTERTPWGDGGDTAEPGSVFAYEPGALNGAPHRGAGCAHRDPISPPQPPGAVPAVPPIEVQLQRELEQLSAELDEDIRAMERPQRMAAARLKFDFRAESPRELSLRRGDVVLRLRAVDSNWLQGEHRGRVGIFPRTYVELLPPGETPRPRWGTPTAPHGCATAAFSFRGELPVELSCRRGERLSLLRRVDAHWYEGCVVGTAQRGIVPRCYLRVHREPGGGPTAPQPTAPQPTAPQPTAPQHTAPQHAAPQPPTLQPPTPQPKTPQPPTPQPPTPQPPTLQPRAPQPPTPQPPTPQLPTLQPPTPQPTAPQHTAPQHTAPQPRAPQPPTPQPPTPQLPTLQPPTPQPPTPQPPAPHMAAEQGRGDPAVHPPSPRHWDFTPCPAPLLPHSRPTAANPTAGPREQPPPAGGPLPRPAPTSPHLGSETRWTPYRALYDYRPQNGDELELRDGDRLDVLQCCDDGWFVGVSQRTQKFGTFPGNYVAPL</sequence>
<dbReference type="Ensembl" id="ENSGALT00010048324.1">
    <property type="protein sequence ID" value="ENSGALP00010028494.1"/>
    <property type="gene ID" value="ENSGALG00010020010.1"/>
</dbReference>
<dbReference type="SMART" id="SM00459">
    <property type="entry name" value="Sorb"/>
    <property type="match status" value="1"/>
</dbReference>
<dbReference type="SMART" id="SM00326">
    <property type="entry name" value="SH3"/>
    <property type="match status" value="3"/>
</dbReference>
<dbReference type="PANTHER" id="PTHR14167:SF54">
    <property type="entry name" value="VINEXIN"/>
    <property type="match status" value="1"/>
</dbReference>
<keyword evidence="4" id="KW-0965">Cell junction</keyword>
<dbReference type="PRINTS" id="PR00452">
    <property type="entry name" value="SH3DOMAIN"/>
</dbReference>
<feature type="compositionally biased region" description="Pro residues" evidence="6">
    <location>
        <begin position="588"/>
        <end position="646"/>
    </location>
</feature>
<dbReference type="InterPro" id="IPR003127">
    <property type="entry name" value="SoHo_dom"/>
</dbReference>
<reference evidence="9" key="1">
    <citation type="submission" date="2020-11" db="EMBL/GenBank/DDBJ databases">
        <title>Gallus gallus (Chicken) genome, bGalGal1, GRCg7b, maternal haplotype autosomes + Z &amp; W.</title>
        <authorList>
            <person name="Warren W."/>
            <person name="Formenti G."/>
            <person name="Fedrigo O."/>
            <person name="Haase B."/>
            <person name="Mountcastle J."/>
            <person name="Balacco J."/>
            <person name="Tracey A."/>
            <person name="Schneider V."/>
            <person name="Okimoto R."/>
            <person name="Cheng H."/>
            <person name="Hawken R."/>
            <person name="Howe K."/>
            <person name="Jarvis E.D."/>
        </authorList>
    </citation>
    <scope>NUCLEOTIDE SEQUENCE [LARGE SCALE GENOMIC DNA]</scope>
    <source>
        <strain evidence="9">Broiler</strain>
    </source>
</reference>
<evidence type="ECO:0000259" key="7">
    <source>
        <dbReference type="PROSITE" id="PS50002"/>
    </source>
</evidence>
<feature type="compositionally biased region" description="Low complexity" evidence="6">
    <location>
        <begin position="577"/>
        <end position="587"/>
    </location>
</feature>
<dbReference type="Proteomes" id="UP000000539">
    <property type="component" value="Chromosome 22"/>
</dbReference>
<dbReference type="GO" id="GO:0043410">
    <property type="term" value="P:positive regulation of MAPK cascade"/>
    <property type="evidence" value="ECO:0007669"/>
    <property type="project" value="Ensembl"/>
</dbReference>
<evidence type="ECO:0000256" key="2">
    <source>
        <dbReference type="ARBA" id="ARBA00022443"/>
    </source>
</evidence>
<feature type="compositionally biased region" description="Pro residues" evidence="6">
    <location>
        <begin position="233"/>
        <end position="244"/>
    </location>
</feature>
<feature type="domain" description="SH3" evidence="7">
    <location>
        <begin position="494"/>
        <end position="555"/>
    </location>
</feature>
<evidence type="ECO:0000256" key="6">
    <source>
        <dbReference type="SAM" id="MobiDB-lite"/>
    </source>
</evidence>
<dbReference type="GO" id="GO:0005737">
    <property type="term" value="C:cytoplasm"/>
    <property type="evidence" value="ECO:0007669"/>
    <property type="project" value="Ensembl"/>
</dbReference>
<reference evidence="9" key="3">
    <citation type="submission" date="2025-09" db="UniProtKB">
        <authorList>
            <consortium name="Ensembl"/>
        </authorList>
    </citation>
    <scope>IDENTIFICATION</scope>
    <source>
        <strain evidence="9">broiler</strain>
    </source>
</reference>
<keyword evidence="10" id="KW-1185">Reference proteome</keyword>
<dbReference type="PRINTS" id="PR00499">
    <property type="entry name" value="P67PHOX"/>
</dbReference>
<feature type="region of interest" description="Disordered" evidence="6">
    <location>
        <begin position="322"/>
        <end position="353"/>
    </location>
</feature>
<evidence type="ECO:0000256" key="4">
    <source>
        <dbReference type="ARBA" id="ARBA00022949"/>
    </source>
</evidence>
<feature type="region of interest" description="Disordered" evidence="6">
    <location>
        <begin position="555"/>
        <end position="765"/>
    </location>
</feature>
<proteinExistence type="predicted"/>
<feature type="compositionally biased region" description="Pro residues" evidence="6">
    <location>
        <begin position="660"/>
        <end position="693"/>
    </location>
</feature>
<evidence type="ECO:0000313" key="9">
    <source>
        <dbReference type="Ensembl" id="ENSGALP00010028494.1"/>
    </source>
</evidence>
<dbReference type="Pfam" id="PF00018">
    <property type="entry name" value="SH3_1"/>
    <property type="match status" value="1"/>
</dbReference>
<dbReference type="GeneTree" id="ENSGT00940000160558"/>
<gene>
    <name evidence="9" type="primary">LOC107050638</name>
</gene>
<dbReference type="FunFam" id="2.30.30.40:FF:000001">
    <property type="entry name" value="Sorbin and SH3 domain-containing protein 1 isoform 2"/>
    <property type="match status" value="1"/>
</dbReference>
<evidence type="ECO:0000256" key="5">
    <source>
        <dbReference type="PROSITE-ProRule" id="PRU00192"/>
    </source>
</evidence>
<evidence type="ECO:0000256" key="3">
    <source>
        <dbReference type="ARBA" id="ARBA00022737"/>
    </source>
</evidence>
<organism evidence="9 10">
    <name type="scientific">Gallus gallus</name>
    <name type="common">Chicken</name>
    <dbReference type="NCBI Taxonomy" id="9031"/>
    <lineage>
        <taxon>Eukaryota</taxon>
        <taxon>Metazoa</taxon>
        <taxon>Chordata</taxon>
        <taxon>Craniata</taxon>
        <taxon>Vertebrata</taxon>
        <taxon>Euteleostomi</taxon>
        <taxon>Archelosauria</taxon>
        <taxon>Archosauria</taxon>
        <taxon>Dinosauria</taxon>
        <taxon>Saurischia</taxon>
        <taxon>Theropoda</taxon>
        <taxon>Coelurosauria</taxon>
        <taxon>Aves</taxon>
        <taxon>Neognathae</taxon>
        <taxon>Galloanserae</taxon>
        <taxon>Galliformes</taxon>
        <taxon>Phasianidae</taxon>
        <taxon>Phasianinae</taxon>
        <taxon>Gallus</taxon>
    </lineage>
</organism>
<feature type="compositionally biased region" description="Pro residues" evidence="6">
    <location>
        <begin position="327"/>
        <end position="336"/>
    </location>
</feature>
<accession>A0A8V0ZBC4</accession>
<evidence type="ECO:0000259" key="8">
    <source>
        <dbReference type="PROSITE" id="PS50831"/>
    </source>
</evidence>
<dbReference type="PROSITE" id="PS50831">
    <property type="entry name" value="SOHO"/>
    <property type="match status" value="1"/>
</dbReference>
<dbReference type="InterPro" id="IPR001452">
    <property type="entry name" value="SH3_domain"/>
</dbReference>
<dbReference type="PROSITE" id="PS50002">
    <property type="entry name" value="SH3"/>
    <property type="match status" value="3"/>
</dbReference>
<dbReference type="InterPro" id="IPR036028">
    <property type="entry name" value="SH3-like_dom_sf"/>
</dbReference>
<reference evidence="9" key="2">
    <citation type="submission" date="2025-08" db="UniProtKB">
        <authorList>
            <consortium name="Ensembl"/>
        </authorList>
    </citation>
    <scope>IDENTIFICATION</scope>
    <source>
        <strain evidence="9">broiler</strain>
    </source>
</reference>
<feature type="compositionally biased region" description="Pro residues" evidence="6">
    <location>
        <begin position="562"/>
        <end position="576"/>
    </location>
</feature>
<protein>
    <submittedName>
        <fullName evidence="9">Sorbin and SH3 domain containing 3</fullName>
    </submittedName>
</protein>
<feature type="domain" description="SoHo" evidence="8">
    <location>
        <begin position="267"/>
        <end position="329"/>
    </location>
</feature>
<dbReference type="AlphaFoldDB" id="A0A8V0ZBC4"/>
<comment type="subcellular location">
    <subcellularLocation>
        <location evidence="1">Cell junction</location>
    </subcellularLocation>
</comment>
<dbReference type="Gene3D" id="2.30.30.40">
    <property type="entry name" value="SH3 Domains"/>
    <property type="match status" value="3"/>
</dbReference>
<feature type="region of interest" description="Disordered" evidence="6">
    <location>
        <begin position="218"/>
        <end position="244"/>
    </location>
</feature>
<dbReference type="InterPro" id="IPR050384">
    <property type="entry name" value="Endophilin_SH3RF"/>
</dbReference>
<feature type="domain" description="SH3" evidence="7">
    <location>
        <begin position="763"/>
        <end position="822"/>
    </location>
</feature>
<dbReference type="SUPFAM" id="SSF50044">
    <property type="entry name" value="SH3-domain"/>
    <property type="match status" value="3"/>
</dbReference>
<dbReference type="GO" id="GO:0005925">
    <property type="term" value="C:focal adhesion"/>
    <property type="evidence" value="ECO:0007669"/>
    <property type="project" value="Ensembl"/>
</dbReference>
<feature type="compositionally biased region" description="Basic and acidic residues" evidence="6">
    <location>
        <begin position="220"/>
        <end position="232"/>
    </location>
</feature>
<dbReference type="CDD" id="cd11781">
    <property type="entry name" value="SH3_Sorbs_1"/>
    <property type="match status" value="1"/>
</dbReference>
<name>A0A8V0ZBC4_CHICK</name>
<dbReference type="PANTHER" id="PTHR14167">
    <property type="entry name" value="SH3 DOMAIN-CONTAINING"/>
    <property type="match status" value="1"/>
</dbReference>
<dbReference type="OrthoDB" id="73680at2759"/>
<dbReference type="Pfam" id="PF14604">
    <property type="entry name" value="SH3_9"/>
    <property type="match status" value="2"/>
</dbReference>
<feature type="compositionally biased region" description="Low complexity" evidence="6">
    <location>
        <begin position="647"/>
        <end position="659"/>
    </location>
</feature>